<evidence type="ECO:0000256" key="3">
    <source>
        <dbReference type="ARBA" id="ARBA00008105"/>
    </source>
</evidence>
<keyword evidence="5" id="KW-0539">Nucleus</keyword>
<gene>
    <name evidence="7" type="ORF">BT96DRAFT_965275</name>
</gene>
<name>A0A6A4HV65_9AGAR</name>
<dbReference type="InterPro" id="IPR007144">
    <property type="entry name" value="SSU_processome_Utp11"/>
</dbReference>
<dbReference type="GO" id="GO:0006364">
    <property type="term" value="P:rRNA processing"/>
    <property type="evidence" value="ECO:0007669"/>
    <property type="project" value="UniProtKB-KW"/>
</dbReference>
<evidence type="ECO:0000256" key="6">
    <source>
        <dbReference type="SAM" id="MobiDB-lite"/>
    </source>
</evidence>
<evidence type="ECO:0000256" key="4">
    <source>
        <dbReference type="ARBA" id="ARBA00022552"/>
    </source>
</evidence>
<feature type="compositionally biased region" description="Acidic residues" evidence="6">
    <location>
        <begin position="226"/>
        <end position="235"/>
    </location>
</feature>
<comment type="subcellular location">
    <subcellularLocation>
        <location evidence="2">Nucleus</location>
        <location evidence="2">Nucleolus</location>
    </subcellularLocation>
</comment>
<accession>A0A6A4HV65</accession>
<dbReference type="AlphaFoldDB" id="A0A6A4HV65"/>
<dbReference type="GO" id="GO:0032040">
    <property type="term" value="C:small-subunit processome"/>
    <property type="evidence" value="ECO:0007669"/>
    <property type="project" value="InterPro"/>
</dbReference>
<organism evidence="7 8">
    <name type="scientific">Gymnopus androsaceus JB14</name>
    <dbReference type="NCBI Taxonomy" id="1447944"/>
    <lineage>
        <taxon>Eukaryota</taxon>
        <taxon>Fungi</taxon>
        <taxon>Dikarya</taxon>
        <taxon>Basidiomycota</taxon>
        <taxon>Agaricomycotina</taxon>
        <taxon>Agaricomycetes</taxon>
        <taxon>Agaricomycetidae</taxon>
        <taxon>Agaricales</taxon>
        <taxon>Marasmiineae</taxon>
        <taxon>Omphalotaceae</taxon>
        <taxon>Gymnopus</taxon>
    </lineage>
</organism>
<evidence type="ECO:0000256" key="5">
    <source>
        <dbReference type="ARBA" id="ARBA00023242"/>
    </source>
</evidence>
<comment type="function">
    <text evidence="1">Involved in nucleolar processing of pre-18S ribosomal RNA.</text>
</comment>
<feature type="region of interest" description="Disordered" evidence="6">
    <location>
        <begin position="274"/>
        <end position="317"/>
    </location>
</feature>
<sequence>MTSSLRNSIHRRNHKERSQLAHRAKLGFLEKHKDYVKRAKDYHSKQDRLTRLRQKVADKNKDEFYFSMTKERTKGGVHIKDRGNVALPTDVVKVLKTQDENYVRTMRASGLKKIDKIKAQLTALADLVNPSALSEDAEEGSFDPEEIDVLRDAGIFSSQYRKGKNRHIVFVDDEETARNYVTPSRSSKLHIQDVDMAAPQLDLGWLEPNEKTRTAKRKSASKDLDESAEIEEDITDSSPLQHRQRLLKELSARLVRDKQMRYAEREFEMQRMMMGKGARKKIRGPEKVGGNDSDDDEDALDARGGRTKKRSVKSDETYKPRVYKWRIERKR</sequence>
<dbReference type="Pfam" id="PF03998">
    <property type="entry name" value="Utp11"/>
    <property type="match status" value="1"/>
</dbReference>
<dbReference type="EMBL" id="ML769455">
    <property type="protein sequence ID" value="KAE9400555.1"/>
    <property type="molecule type" value="Genomic_DNA"/>
</dbReference>
<keyword evidence="4" id="KW-0698">rRNA processing</keyword>
<dbReference type="PANTHER" id="PTHR12838:SF0">
    <property type="entry name" value="U3 SMALL NUCLEOLAR RNA-ASSOCIATED PROTEIN 11-RELATED"/>
    <property type="match status" value="1"/>
</dbReference>
<dbReference type="Proteomes" id="UP000799118">
    <property type="component" value="Unassembled WGS sequence"/>
</dbReference>
<evidence type="ECO:0000313" key="8">
    <source>
        <dbReference type="Proteomes" id="UP000799118"/>
    </source>
</evidence>
<feature type="region of interest" description="Disordered" evidence="6">
    <location>
        <begin position="212"/>
        <end position="238"/>
    </location>
</feature>
<comment type="similarity">
    <text evidence="3">Belongs to the UTP11 family.</text>
</comment>
<proteinExistence type="inferred from homology"/>
<protein>
    <submittedName>
        <fullName evidence="7">Small-subunit processome</fullName>
    </submittedName>
</protein>
<dbReference type="PANTHER" id="PTHR12838">
    <property type="entry name" value="U3 SMALL NUCLEOLAR RNA-ASSOCIATED PROTEIN 11"/>
    <property type="match status" value="1"/>
</dbReference>
<dbReference type="OrthoDB" id="29058at2759"/>
<keyword evidence="8" id="KW-1185">Reference proteome</keyword>
<evidence type="ECO:0000256" key="1">
    <source>
        <dbReference type="ARBA" id="ARBA00004099"/>
    </source>
</evidence>
<evidence type="ECO:0000256" key="2">
    <source>
        <dbReference type="ARBA" id="ARBA00004604"/>
    </source>
</evidence>
<evidence type="ECO:0000313" key="7">
    <source>
        <dbReference type="EMBL" id="KAE9400555.1"/>
    </source>
</evidence>
<reference evidence="7" key="1">
    <citation type="journal article" date="2019" name="Environ. Microbiol.">
        <title>Fungal ecological strategies reflected in gene transcription - a case study of two litter decomposers.</title>
        <authorList>
            <person name="Barbi F."/>
            <person name="Kohler A."/>
            <person name="Barry K."/>
            <person name="Baskaran P."/>
            <person name="Daum C."/>
            <person name="Fauchery L."/>
            <person name="Ihrmark K."/>
            <person name="Kuo A."/>
            <person name="LaButti K."/>
            <person name="Lipzen A."/>
            <person name="Morin E."/>
            <person name="Grigoriev I.V."/>
            <person name="Henrissat B."/>
            <person name="Lindahl B."/>
            <person name="Martin F."/>
        </authorList>
    </citation>
    <scope>NUCLEOTIDE SEQUENCE</scope>
    <source>
        <strain evidence="7">JB14</strain>
    </source>
</reference>